<dbReference type="EMBL" id="BGZK01002406">
    <property type="protein sequence ID" value="GBP93684.1"/>
    <property type="molecule type" value="Genomic_DNA"/>
</dbReference>
<proteinExistence type="predicted"/>
<keyword evidence="3" id="KW-1185">Reference proteome</keyword>
<feature type="compositionally biased region" description="Basic and acidic residues" evidence="1">
    <location>
        <begin position="195"/>
        <end position="214"/>
    </location>
</feature>
<sequence>MRSIRHDTLTVYIPPVAERNKSAGAETRKSHQQIFLSTLAAKRVRRADPRRVFDIEMSTFRLTEYSHLAHGFTDPRVSFCGATVVAARERERYRMTFDQHSNPAPTNWKATLLTIRPASIWVFVFCTGTRLYRTFQVPITAANRKGNSHSLITLADYAMTQHTGHKVVLEATTKRCYRRCSPPPAATFRRRTARRLHDADAPSRLPCEAKETRSTKPTAPFNYSTSWAVVAVVTPRITNAISAGYAADDGRSASVTSGRKEQDRYRERHPNREQNLNRTATAGEVKDEGTHSTRTRARPVAYMSHKKNNHC</sequence>
<accession>A0A4C2A369</accession>
<evidence type="ECO:0000313" key="2">
    <source>
        <dbReference type="EMBL" id="GBP93684.1"/>
    </source>
</evidence>
<feature type="region of interest" description="Disordered" evidence="1">
    <location>
        <begin position="247"/>
        <end position="298"/>
    </location>
</feature>
<reference evidence="2 3" key="1">
    <citation type="journal article" date="2019" name="Commun. Biol.">
        <title>The bagworm genome reveals a unique fibroin gene that provides high tensile strength.</title>
        <authorList>
            <person name="Kono N."/>
            <person name="Nakamura H."/>
            <person name="Ohtoshi R."/>
            <person name="Tomita M."/>
            <person name="Numata K."/>
            <person name="Arakawa K."/>
        </authorList>
    </citation>
    <scope>NUCLEOTIDE SEQUENCE [LARGE SCALE GENOMIC DNA]</scope>
</reference>
<protein>
    <submittedName>
        <fullName evidence="2">Uncharacterized protein</fullName>
    </submittedName>
</protein>
<feature type="region of interest" description="Disordered" evidence="1">
    <location>
        <begin position="192"/>
        <end position="218"/>
    </location>
</feature>
<evidence type="ECO:0000313" key="3">
    <source>
        <dbReference type="Proteomes" id="UP000299102"/>
    </source>
</evidence>
<organism evidence="2 3">
    <name type="scientific">Eumeta variegata</name>
    <name type="common">Bagworm moth</name>
    <name type="synonym">Eumeta japonica</name>
    <dbReference type="NCBI Taxonomy" id="151549"/>
    <lineage>
        <taxon>Eukaryota</taxon>
        <taxon>Metazoa</taxon>
        <taxon>Ecdysozoa</taxon>
        <taxon>Arthropoda</taxon>
        <taxon>Hexapoda</taxon>
        <taxon>Insecta</taxon>
        <taxon>Pterygota</taxon>
        <taxon>Neoptera</taxon>
        <taxon>Endopterygota</taxon>
        <taxon>Lepidoptera</taxon>
        <taxon>Glossata</taxon>
        <taxon>Ditrysia</taxon>
        <taxon>Tineoidea</taxon>
        <taxon>Psychidae</taxon>
        <taxon>Oiketicinae</taxon>
        <taxon>Eumeta</taxon>
    </lineage>
</organism>
<evidence type="ECO:0000256" key="1">
    <source>
        <dbReference type="SAM" id="MobiDB-lite"/>
    </source>
</evidence>
<name>A0A4C2A369_EUMVA</name>
<gene>
    <name evidence="2" type="ORF">EVAR_98929_1</name>
</gene>
<dbReference type="Proteomes" id="UP000299102">
    <property type="component" value="Unassembled WGS sequence"/>
</dbReference>
<dbReference type="AlphaFoldDB" id="A0A4C2A369"/>
<feature type="compositionally biased region" description="Basic and acidic residues" evidence="1">
    <location>
        <begin position="258"/>
        <end position="272"/>
    </location>
</feature>
<comment type="caution">
    <text evidence="2">The sequence shown here is derived from an EMBL/GenBank/DDBJ whole genome shotgun (WGS) entry which is preliminary data.</text>
</comment>